<dbReference type="Gene3D" id="2.60.40.10">
    <property type="entry name" value="Immunoglobulins"/>
    <property type="match status" value="4"/>
</dbReference>
<accession>A0A8S4APS8</accession>
<keyword evidence="4" id="KW-0393">Immunoglobulin domain</keyword>
<name>A0A8S4APS8_9TELE</name>
<gene>
    <name evidence="7" type="ORF">MMEN_LOCUS5720</name>
</gene>
<dbReference type="InterPro" id="IPR036179">
    <property type="entry name" value="Ig-like_dom_sf"/>
</dbReference>
<keyword evidence="2" id="KW-1064">Adaptive immunity</keyword>
<feature type="domain" description="Ig-like" evidence="6">
    <location>
        <begin position="410"/>
        <end position="504"/>
    </location>
</feature>
<dbReference type="SMART" id="SM00406">
    <property type="entry name" value="IGv"/>
    <property type="match status" value="4"/>
</dbReference>
<evidence type="ECO:0000256" key="3">
    <source>
        <dbReference type="ARBA" id="ARBA00023170"/>
    </source>
</evidence>
<keyword evidence="5" id="KW-1279">T cell receptor</keyword>
<dbReference type="PANTHER" id="PTHR19367:SF18">
    <property type="entry name" value="T CELL RECEPTOR ALPHA VARIABLE 16"/>
    <property type="match status" value="1"/>
</dbReference>
<evidence type="ECO:0000256" key="4">
    <source>
        <dbReference type="ARBA" id="ARBA00023319"/>
    </source>
</evidence>
<feature type="non-terminal residue" evidence="7">
    <location>
        <position position="730"/>
    </location>
</feature>
<keyword evidence="8" id="KW-1185">Reference proteome</keyword>
<evidence type="ECO:0000259" key="6">
    <source>
        <dbReference type="PROSITE" id="PS50835"/>
    </source>
</evidence>
<dbReference type="EMBL" id="CAJRST010005280">
    <property type="protein sequence ID" value="CAG5882332.1"/>
    <property type="molecule type" value="Genomic_DNA"/>
</dbReference>
<dbReference type="Proteomes" id="UP000677803">
    <property type="component" value="Unassembled WGS sequence"/>
</dbReference>
<comment type="caution">
    <text evidence="7">The sequence shown here is derived from an EMBL/GenBank/DDBJ whole genome shotgun (WGS) entry which is preliminary data.</text>
</comment>
<dbReference type="SMART" id="SM00409">
    <property type="entry name" value="IG"/>
    <property type="match status" value="4"/>
</dbReference>
<dbReference type="InterPro" id="IPR013106">
    <property type="entry name" value="Ig_V-set"/>
</dbReference>
<evidence type="ECO:0000313" key="8">
    <source>
        <dbReference type="Proteomes" id="UP000677803"/>
    </source>
</evidence>
<dbReference type="InterPro" id="IPR003598">
    <property type="entry name" value="Ig_sub2"/>
</dbReference>
<dbReference type="OrthoDB" id="9803478at2759"/>
<feature type="domain" description="Ig-like" evidence="6">
    <location>
        <begin position="5"/>
        <end position="113"/>
    </location>
</feature>
<evidence type="ECO:0000256" key="5">
    <source>
        <dbReference type="ARBA" id="ARBA00043266"/>
    </source>
</evidence>
<organism evidence="7 8">
    <name type="scientific">Menidia menidia</name>
    <name type="common">Atlantic silverside</name>
    <dbReference type="NCBI Taxonomy" id="238744"/>
    <lineage>
        <taxon>Eukaryota</taxon>
        <taxon>Metazoa</taxon>
        <taxon>Chordata</taxon>
        <taxon>Craniata</taxon>
        <taxon>Vertebrata</taxon>
        <taxon>Euteleostomi</taxon>
        <taxon>Actinopterygii</taxon>
        <taxon>Neopterygii</taxon>
        <taxon>Teleostei</taxon>
        <taxon>Neoteleostei</taxon>
        <taxon>Acanthomorphata</taxon>
        <taxon>Ovalentaria</taxon>
        <taxon>Atherinomorphae</taxon>
        <taxon>Atheriniformes</taxon>
        <taxon>Atherinopsidae</taxon>
        <taxon>Menidiinae</taxon>
        <taxon>Menidia</taxon>
    </lineage>
</organism>
<sequence length="730" mass="81683">CKGQDTVTQQTGDVTAAEGGSVTLSCTFSTSDKYPYLFWYKQEANSSPKYMLKRYPSKASKEDNAPEFRDERFDAELSDKSVPLRIQKLHVSDSAVYYCALQPTVTGNSTTLYKNLWSKDNTILHNIHQRASHSVSPLQFVKNSQNAQFSNTMFAACLHLWITKLLAGVRGAERRESTDQRGDGEIQGGAELLLNCRRDTKFHIHHSSTHKAQTSTLSSMDYYVLSLLIIKILTGVSCEKLSAEEKEVSTLEGSSVTLSYKYDQKATINEYFYWYRQYPGKPPEFLISHYGTGKEISDPVDGLSYKVSEDKTQMDLQISSAAVTDSAVYYCAVRPTVTGNSTTRFHQPEWKQNTEEEELQLNMKGLMLELRSCCVLSAVHSQQEKIMLLLFIWMMTVSLQTGSSEDLLTPFKSVQMGLEGETLTLSCNYSGSVNYLFWYRQSSGSSPQLIISGFSDQTGEKFSFKHKNKQKEFDLQISSAAVTDSAVYYCALQPTVTGNSTTLYKNLWSKDNTKLHNIHQRDSHTVSRVSCEKLSAEEKEVSTLEGSSVTLSYNYPKLTTSVSCEKLSAEEKEVSTLEGSSVTLSYKYDQKASGSVSCEKLSAEEKEVSTLEGSSVTLSYKYDQKATGSDYFFWYRQYPGKPPEFLISHSGSGGKISDPVDGLSYTVSEDKTQMDLQISSAAVTDSAVYYCALQPTVTGNSTTLYKNLWSKDNTILHNIHQRDSHTISLL</sequence>
<dbReference type="AlphaFoldDB" id="A0A8S4APS8"/>
<reference evidence="7" key="1">
    <citation type="submission" date="2021-05" db="EMBL/GenBank/DDBJ databases">
        <authorList>
            <person name="Tigano A."/>
        </authorList>
    </citation>
    <scope>NUCLEOTIDE SEQUENCE</scope>
</reference>
<feature type="domain" description="Ig-like" evidence="6">
    <location>
        <begin position="556"/>
        <end position="705"/>
    </location>
</feature>
<feature type="domain" description="Ig-like" evidence="6">
    <location>
        <begin position="239"/>
        <end position="343"/>
    </location>
</feature>
<dbReference type="GO" id="GO:0002250">
    <property type="term" value="P:adaptive immune response"/>
    <property type="evidence" value="ECO:0007669"/>
    <property type="project" value="UniProtKB-KW"/>
</dbReference>
<keyword evidence="1" id="KW-0732">Signal</keyword>
<evidence type="ECO:0000256" key="2">
    <source>
        <dbReference type="ARBA" id="ARBA00023130"/>
    </source>
</evidence>
<dbReference type="GO" id="GO:0042101">
    <property type="term" value="C:T cell receptor complex"/>
    <property type="evidence" value="ECO:0007669"/>
    <property type="project" value="UniProtKB-KW"/>
</dbReference>
<dbReference type="SMART" id="SM00408">
    <property type="entry name" value="IGc2"/>
    <property type="match status" value="4"/>
</dbReference>
<protein>
    <submittedName>
        <fullName evidence="7">(Atlantic silverside) hypothetical protein</fullName>
    </submittedName>
</protein>
<dbReference type="PROSITE" id="PS50835">
    <property type="entry name" value="IG_LIKE"/>
    <property type="match status" value="4"/>
</dbReference>
<keyword evidence="3" id="KW-0675">Receptor</keyword>
<dbReference type="InterPro" id="IPR013783">
    <property type="entry name" value="Ig-like_fold"/>
</dbReference>
<keyword evidence="5" id="KW-0391">Immunity</keyword>
<dbReference type="InterPro" id="IPR051287">
    <property type="entry name" value="TCR_variable_region"/>
</dbReference>
<feature type="non-terminal residue" evidence="7">
    <location>
        <position position="1"/>
    </location>
</feature>
<dbReference type="InterPro" id="IPR003599">
    <property type="entry name" value="Ig_sub"/>
</dbReference>
<dbReference type="SUPFAM" id="SSF48726">
    <property type="entry name" value="Immunoglobulin"/>
    <property type="match status" value="4"/>
</dbReference>
<dbReference type="InterPro" id="IPR007110">
    <property type="entry name" value="Ig-like_dom"/>
</dbReference>
<proteinExistence type="predicted"/>
<evidence type="ECO:0000313" key="7">
    <source>
        <dbReference type="EMBL" id="CAG5882332.1"/>
    </source>
</evidence>
<evidence type="ECO:0000256" key="1">
    <source>
        <dbReference type="ARBA" id="ARBA00022729"/>
    </source>
</evidence>
<dbReference type="Pfam" id="PF07686">
    <property type="entry name" value="V-set"/>
    <property type="match status" value="4"/>
</dbReference>
<dbReference type="PANTHER" id="PTHR19367">
    <property type="entry name" value="T-CELL RECEPTOR ALPHA CHAIN V REGION"/>
    <property type="match status" value="1"/>
</dbReference>